<comment type="caution">
    <text evidence="1">The sequence shown here is derived from an EMBL/GenBank/DDBJ whole genome shotgun (WGS) entry which is preliminary data.</text>
</comment>
<dbReference type="AlphaFoldDB" id="A0AAV4TQ09"/>
<protein>
    <submittedName>
        <fullName evidence="1">Uncharacterized protein</fullName>
    </submittedName>
</protein>
<sequence>MRPCQPCNPPPRWVLPPLSGIVWQGMLAYQKCFFLIVDAVTWVVYHAGRSRVIIVKLLTKVDFAQLEVSLSTTDKKIMLTYTDENPENLGRVNRNGISLPKPAASIPLLQSNSSLDSARSFPFYYWGKENVDYTDENPENLGRVNRNGNSLPNLAASRYLCSHQTVHQTAVIDLYPLEKFDFCRFNKGRPESISDHRSNLQKLKTTFVSY</sequence>
<gene>
    <name evidence="1" type="ORF">CDAR_248281</name>
</gene>
<keyword evidence="2" id="KW-1185">Reference proteome</keyword>
<dbReference type="EMBL" id="BPLQ01009889">
    <property type="protein sequence ID" value="GIY47206.1"/>
    <property type="molecule type" value="Genomic_DNA"/>
</dbReference>
<accession>A0AAV4TQ09</accession>
<organism evidence="1 2">
    <name type="scientific">Caerostris darwini</name>
    <dbReference type="NCBI Taxonomy" id="1538125"/>
    <lineage>
        <taxon>Eukaryota</taxon>
        <taxon>Metazoa</taxon>
        <taxon>Ecdysozoa</taxon>
        <taxon>Arthropoda</taxon>
        <taxon>Chelicerata</taxon>
        <taxon>Arachnida</taxon>
        <taxon>Araneae</taxon>
        <taxon>Araneomorphae</taxon>
        <taxon>Entelegynae</taxon>
        <taxon>Araneoidea</taxon>
        <taxon>Araneidae</taxon>
        <taxon>Caerostris</taxon>
    </lineage>
</organism>
<name>A0AAV4TQ09_9ARAC</name>
<evidence type="ECO:0000313" key="1">
    <source>
        <dbReference type="EMBL" id="GIY47206.1"/>
    </source>
</evidence>
<reference evidence="1 2" key="1">
    <citation type="submission" date="2021-06" db="EMBL/GenBank/DDBJ databases">
        <title>Caerostris darwini draft genome.</title>
        <authorList>
            <person name="Kono N."/>
            <person name="Arakawa K."/>
        </authorList>
    </citation>
    <scope>NUCLEOTIDE SEQUENCE [LARGE SCALE GENOMIC DNA]</scope>
</reference>
<dbReference type="Proteomes" id="UP001054837">
    <property type="component" value="Unassembled WGS sequence"/>
</dbReference>
<proteinExistence type="predicted"/>
<evidence type="ECO:0000313" key="2">
    <source>
        <dbReference type="Proteomes" id="UP001054837"/>
    </source>
</evidence>